<dbReference type="PANTHER" id="PTHR13315">
    <property type="entry name" value="METALLO PHOSPHOESTERASE RELATED"/>
    <property type="match status" value="1"/>
</dbReference>
<evidence type="ECO:0008006" key="6">
    <source>
        <dbReference type="Google" id="ProtNLM"/>
    </source>
</evidence>
<dbReference type="Proteomes" id="UP001140453">
    <property type="component" value="Unassembled WGS sequence"/>
</dbReference>
<dbReference type="PANTHER" id="PTHR13315:SF1">
    <property type="entry name" value="PROTEIN TED1"/>
    <property type="match status" value="1"/>
</dbReference>
<evidence type="ECO:0000256" key="2">
    <source>
        <dbReference type="SAM" id="MobiDB-lite"/>
    </source>
</evidence>
<keyword evidence="1 3" id="KW-0472">Membrane</keyword>
<dbReference type="AlphaFoldDB" id="A0A9W8Z4X2"/>
<comment type="caution">
    <text evidence="4">The sequence shown here is derived from an EMBL/GenBank/DDBJ whole genome shotgun (WGS) entry which is preliminary data.</text>
</comment>
<evidence type="ECO:0000256" key="1">
    <source>
        <dbReference type="ARBA" id="ARBA00023136"/>
    </source>
</evidence>
<keyword evidence="3" id="KW-1133">Transmembrane helix</keyword>
<evidence type="ECO:0000256" key="3">
    <source>
        <dbReference type="SAM" id="Phobius"/>
    </source>
</evidence>
<feature type="compositionally biased region" description="Polar residues" evidence="2">
    <location>
        <begin position="334"/>
        <end position="350"/>
    </location>
</feature>
<proteinExistence type="predicted"/>
<dbReference type="OrthoDB" id="9984693at2759"/>
<keyword evidence="5" id="KW-1185">Reference proteome</keyword>
<keyword evidence="3" id="KW-0812">Transmembrane</keyword>
<feature type="compositionally biased region" description="Basic and acidic residues" evidence="2">
    <location>
        <begin position="368"/>
        <end position="401"/>
    </location>
</feature>
<dbReference type="EMBL" id="JAPEVB010000001">
    <property type="protein sequence ID" value="KAJ4397798.1"/>
    <property type="molecule type" value="Genomic_DNA"/>
</dbReference>
<feature type="region of interest" description="Disordered" evidence="2">
    <location>
        <begin position="506"/>
        <end position="538"/>
    </location>
</feature>
<reference evidence="4" key="1">
    <citation type="submission" date="2022-10" db="EMBL/GenBank/DDBJ databases">
        <title>Tapping the CABI collections for fungal endophytes: first genome assemblies for Collariella, Neodidymelliopsis, Ascochyta clinopodiicola, Didymella pomorum, Didymosphaeria variabile, Neocosmospora piperis and Neocucurbitaria cava.</title>
        <authorList>
            <person name="Hill R."/>
        </authorList>
    </citation>
    <scope>NUCLEOTIDE SEQUENCE</scope>
    <source>
        <strain evidence="4">IMI 355082</strain>
    </source>
</reference>
<dbReference type="InterPro" id="IPR033308">
    <property type="entry name" value="PGAP5/Cdc1/Ted1"/>
</dbReference>
<dbReference type="GO" id="GO:0005783">
    <property type="term" value="C:endoplasmic reticulum"/>
    <property type="evidence" value="ECO:0007669"/>
    <property type="project" value="TreeGrafter"/>
</dbReference>
<feature type="compositionally biased region" description="Basic and acidic residues" evidence="2">
    <location>
        <begin position="351"/>
        <end position="361"/>
    </location>
</feature>
<accession>A0A9W8Z4X2</accession>
<dbReference type="InterPro" id="IPR029052">
    <property type="entry name" value="Metallo-depent_PP-like"/>
</dbReference>
<sequence>MHRLVSRSDDYPTFHASTKQAFHDLVDFYFDDIPATLESFRKRIDLFGNDFYLAHMFRAVHWWTVPTHVAVLGDLVGSQWISDEEFDRRARRYWHRAFKGGERVPDEVAAWPASAYDLAGELGTKLYDDVWQRRILNVAGNHDIGYAGDLTNERMDRFERVFGKANYELRFELPTSALSPAGAATIRNDTAEADQEGRTDQNDRLTPELRIVLLNSMNLDTPVATTELQDQTYSFINDVINTATAVEFKGHFTVVLTHVPLYKAEGTCVDAPFFTFHDDGTLKEQNQLSADASKGFVEGIFGLNGDANAAGGGMGRRGVVLNGHDHEGCDTWHFINQSEPAKPPDTSQSSEDAHESEKLADSEDADEPDKIDRSEDVEDTERPDASRDSELFNDITAHDESTQPVREWQARTWRNATSEGIVGTPSLPGVREITVRSMMGGYGGNAGLLSAWFDEETWEWRFEYATCALGTQHLWWAVHITDLIVAVLLVIYMVMSALPRRETKTVAKEGHSKANGKAHGLSSTSVNGGTNGELAEKI</sequence>
<dbReference type="SUPFAM" id="SSF56300">
    <property type="entry name" value="Metallo-dependent phosphatases"/>
    <property type="match status" value="1"/>
</dbReference>
<name>A0A9W8Z4X2_9PEZI</name>
<dbReference type="GO" id="GO:0006506">
    <property type="term" value="P:GPI anchor biosynthetic process"/>
    <property type="evidence" value="ECO:0007669"/>
    <property type="project" value="InterPro"/>
</dbReference>
<protein>
    <recommendedName>
        <fullName evidence="6">Calcineurin-like phosphoesterase domain-containing protein</fullName>
    </recommendedName>
</protein>
<feature type="transmembrane region" description="Helical" evidence="3">
    <location>
        <begin position="474"/>
        <end position="495"/>
    </location>
</feature>
<dbReference type="Gene3D" id="3.60.21.10">
    <property type="match status" value="1"/>
</dbReference>
<dbReference type="GO" id="GO:0016020">
    <property type="term" value="C:membrane"/>
    <property type="evidence" value="ECO:0007669"/>
    <property type="project" value="GOC"/>
</dbReference>
<evidence type="ECO:0000313" key="5">
    <source>
        <dbReference type="Proteomes" id="UP001140453"/>
    </source>
</evidence>
<gene>
    <name evidence="4" type="ORF">N0V93_002035</name>
</gene>
<feature type="region of interest" description="Disordered" evidence="2">
    <location>
        <begin position="334"/>
        <end position="406"/>
    </location>
</feature>
<evidence type="ECO:0000313" key="4">
    <source>
        <dbReference type="EMBL" id="KAJ4397798.1"/>
    </source>
</evidence>
<organism evidence="4 5">
    <name type="scientific">Gnomoniopsis smithogilvyi</name>
    <dbReference type="NCBI Taxonomy" id="1191159"/>
    <lineage>
        <taxon>Eukaryota</taxon>
        <taxon>Fungi</taxon>
        <taxon>Dikarya</taxon>
        <taxon>Ascomycota</taxon>
        <taxon>Pezizomycotina</taxon>
        <taxon>Sordariomycetes</taxon>
        <taxon>Sordariomycetidae</taxon>
        <taxon>Diaporthales</taxon>
        <taxon>Gnomoniaceae</taxon>
        <taxon>Gnomoniopsis</taxon>
    </lineage>
</organism>